<evidence type="ECO:0000256" key="5">
    <source>
        <dbReference type="ARBA" id="ARBA00022989"/>
    </source>
</evidence>
<feature type="transmembrane region" description="Helical" evidence="8">
    <location>
        <begin position="55"/>
        <end position="75"/>
    </location>
</feature>
<gene>
    <name evidence="10" type="ORF">BJY01DRAFT_248952</name>
</gene>
<dbReference type="InterPro" id="IPR020846">
    <property type="entry name" value="MFS_dom"/>
</dbReference>
<dbReference type="PROSITE" id="PS00217">
    <property type="entry name" value="SUGAR_TRANSPORT_2"/>
    <property type="match status" value="1"/>
</dbReference>
<reference evidence="10 11" key="1">
    <citation type="submission" date="2024-07" db="EMBL/GenBank/DDBJ databases">
        <title>Section-level genome sequencing and comparative genomics of Aspergillus sections Usti and Cavernicolus.</title>
        <authorList>
            <consortium name="Lawrence Berkeley National Laboratory"/>
            <person name="Nybo J.L."/>
            <person name="Vesth T.C."/>
            <person name="Theobald S."/>
            <person name="Frisvad J.C."/>
            <person name="Larsen T.O."/>
            <person name="Kjaerboelling I."/>
            <person name="Rothschild-Mancinelli K."/>
            <person name="Lyhne E.K."/>
            <person name="Kogle M.E."/>
            <person name="Barry K."/>
            <person name="Clum A."/>
            <person name="Na H."/>
            <person name="Ledsgaard L."/>
            <person name="Lin J."/>
            <person name="Lipzen A."/>
            <person name="Kuo A."/>
            <person name="Riley R."/>
            <person name="Mondo S."/>
            <person name="Labutti K."/>
            <person name="Haridas S."/>
            <person name="Pangalinan J."/>
            <person name="Salamov A.A."/>
            <person name="Simmons B.A."/>
            <person name="Magnuson J.K."/>
            <person name="Chen J."/>
            <person name="Drula E."/>
            <person name="Henrissat B."/>
            <person name="Wiebenga A."/>
            <person name="Lubbers R.J."/>
            <person name="Gomes A.C."/>
            <person name="Makela M.R."/>
            <person name="Stajich J."/>
            <person name="Grigoriev I.V."/>
            <person name="Mortensen U.H."/>
            <person name="De Vries R.P."/>
            <person name="Baker S.E."/>
            <person name="Andersen M.R."/>
        </authorList>
    </citation>
    <scope>NUCLEOTIDE SEQUENCE [LARGE SCALE GENOMIC DNA]</scope>
    <source>
        <strain evidence="10 11">CBS 123904</strain>
    </source>
</reference>
<feature type="transmembrane region" description="Helical" evidence="8">
    <location>
        <begin position="368"/>
        <end position="390"/>
    </location>
</feature>
<feature type="transmembrane region" description="Helical" evidence="8">
    <location>
        <begin position="302"/>
        <end position="324"/>
    </location>
</feature>
<feature type="domain" description="Major facilitator superfamily (MFS) profile" evidence="9">
    <location>
        <begin position="17"/>
        <end position="455"/>
    </location>
</feature>
<feature type="transmembrane region" description="Helical" evidence="8">
    <location>
        <begin position="12"/>
        <end position="35"/>
    </location>
</feature>
<evidence type="ECO:0000259" key="9">
    <source>
        <dbReference type="PROSITE" id="PS50850"/>
    </source>
</evidence>
<evidence type="ECO:0000256" key="8">
    <source>
        <dbReference type="SAM" id="Phobius"/>
    </source>
</evidence>
<keyword evidence="4 8" id="KW-0812">Transmembrane</keyword>
<feature type="transmembrane region" description="Helical" evidence="8">
    <location>
        <begin position="177"/>
        <end position="198"/>
    </location>
</feature>
<dbReference type="PANTHER" id="PTHR48022">
    <property type="entry name" value="PLASTIDIC GLUCOSE TRANSPORTER 4"/>
    <property type="match status" value="1"/>
</dbReference>
<dbReference type="InterPro" id="IPR003663">
    <property type="entry name" value="Sugar/inositol_transpt"/>
</dbReference>
<dbReference type="PRINTS" id="PR00171">
    <property type="entry name" value="SUGRTRNSPORT"/>
</dbReference>
<evidence type="ECO:0000313" key="10">
    <source>
        <dbReference type="EMBL" id="KAL2842687.1"/>
    </source>
</evidence>
<feature type="transmembrane region" description="Helical" evidence="8">
    <location>
        <begin position="336"/>
        <end position="356"/>
    </location>
</feature>
<name>A0ABR4JSB4_9EURO</name>
<proteinExistence type="inferred from homology"/>
<keyword evidence="5 8" id="KW-1133">Transmembrane helix</keyword>
<dbReference type="EMBL" id="JBFXLU010000097">
    <property type="protein sequence ID" value="KAL2842687.1"/>
    <property type="molecule type" value="Genomic_DNA"/>
</dbReference>
<feature type="transmembrane region" description="Helical" evidence="8">
    <location>
        <begin position="402"/>
        <end position="420"/>
    </location>
</feature>
<feature type="transmembrane region" description="Helical" evidence="8">
    <location>
        <begin position="267"/>
        <end position="290"/>
    </location>
</feature>
<evidence type="ECO:0000256" key="1">
    <source>
        <dbReference type="ARBA" id="ARBA00004141"/>
    </source>
</evidence>
<dbReference type="Gene3D" id="1.20.1250.20">
    <property type="entry name" value="MFS general substrate transporter like domains"/>
    <property type="match status" value="1"/>
</dbReference>
<feature type="transmembrane region" description="Helical" evidence="8">
    <location>
        <begin position="113"/>
        <end position="134"/>
    </location>
</feature>
<dbReference type="Pfam" id="PF00083">
    <property type="entry name" value="Sugar_tr"/>
    <property type="match status" value="1"/>
</dbReference>
<feature type="region of interest" description="Disordered" evidence="7">
    <location>
        <begin position="479"/>
        <end position="502"/>
    </location>
</feature>
<dbReference type="Proteomes" id="UP001610446">
    <property type="component" value="Unassembled WGS sequence"/>
</dbReference>
<organism evidence="10 11">
    <name type="scientific">Aspergillus pseudoustus</name>
    <dbReference type="NCBI Taxonomy" id="1810923"/>
    <lineage>
        <taxon>Eukaryota</taxon>
        <taxon>Fungi</taxon>
        <taxon>Dikarya</taxon>
        <taxon>Ascomycota</taxon>
        <taxon>Pezizomycotina</taxon>
        <taxon>Eurotiomycetes</taxon>
        <taxon>Eurotiomycetidae</taxon>
        <taxon>Eurotiales</taxon>
        <taxon>Aspergillaceae</taxon>
        <taxon>Aspergillus</taxon>
        <taxon>Aspergillus subgen. Nidulantes</taxon>
    </lineage>
</organism>
<dbReference type="SUPFAM" id="SSF103473">
    <property type="entry name" value="MFS general substrate transporter"/>
    <property type="match status" value="1"/>
</dbReference>
<comment type="caution">
    <text evidence="10">The sequence shown here is derived from an EMBL/GenBank/DDBJ whole genome shotgun (WGS) entry which is preliminary data.</text>
</comment>
<keyword evidence="3" id="KW-0813">Transport</keyword>
<evidence type="ECO:0000313" key="11">
    <source>
        <dbReference type="Proteomes" id="UP001610446"/>
    </source>
</evidence>
<evidence type="ECO:0000256" key="7">
    <source>
        <dbReference type="SAM" id="MobiDB-lite"/>
    </source>
</evidence>
<evidence type="ECO:0000256" key="4">
    <source>
        <dbReference type="ARBA" id="ARBA00022692"/>
    </source>
</evidence>
<evidence type="ECO:0000256" key="3">
    <source>
        <dbReference type="ARBA" id="ARBA00022448"/>
    </source>
</evidence>
<keyword evidence="6 8" id="KW-0472">Membrane</keyword>
<feature type="transmembrane region" description="Helical" evidence="8">
    <location>
        <begin position="432"/>
        <end position="451"/>
    </location>
</feature>
<dbReference type="InterPro" id="IPR036259">
    <property type="entry name" value="MFS_trans_sf"/>
</dbReference>
<dbReference type="InterPro" id="IPR005829">
    <property type="entry name" value="Sugar_transporter_CS"/>
</dbReference>
<dbReference type="InterPro" id="IPR005828">
    <property type="entry name" value="MFS_sugar_transport-like"/>
</dbReference>
<comment type="subcellular location">
    <subcellularLocation>
        <location evidence="1">Membrane</location>
        <topology evidence="1">Multi-pass membrane protein</topology>
    </subcellularLocation>
</comment>
<dbReference type="PANTHER" id="PTHR48022:SF30">
    <property type="entry name" value="MAJOR FACILITATOR SUPERFAMILY (MFS) PROFILE DOMAIN-CONTAINING PROTEIN"/>
    <property type="match status" value="1"/>
</dbReference>
<feature type="transmembrane region" description="Helical" evidence="8">
    <location>
        <begin position="146"/>
        <end position="171"/>
    </location>
</feature>
<evidence type="ECO:0000256" key="6">
    <source>
        <dbReference type="ARBA" id="ARBA00023136"/>
    </source>
</evidence>
<dbReference type="InterPro" id="IPR050360">
    <property type="entry name" value="MFS_Sugar_Transporters"/>
</dbReference>
<comment type="similarity">
    <text evidence="2">Belongs to the major facilitator superfamily. Sugar transporter (TC 2.A.1.1) family.</text>
</comment>
<keyword evidence="11" id="KW-1185">Reference proteome</keyword>
<feature type="transmembrane region" description="Helical" evidence="8">
    <location>
        <begin position="87"/>
        <end position="107"/>
    </location>
</feature>
<dbReference type="PROSITE" id="PS50850">
    <property type="entry name" value="MFS"/>
    <property type="match status" value="1"/>
</dbReference>
<protein>
    <submittedName>
        <fullName evidence="10">General substrate transporter</fullName>
    </submittedName>
</protein>
<evidence type="ECO:0000256" key="2">
    <source>
        <dbReference type="ARBA" id="ARBA00010992"/>
    </source>
</evidence>
<accession>A0ABR4JSB4</accession>
<sequence>METPAPHVRPTLANIIAILAAGIGSFVFGYANNVIAGTLVQTSFTEKFLSDDNASSIVGGVLGAFLGGGLLGAIAQAPISNKFGRRITTALAAILVIVSGVLLAASYRIAQFIVGRVMSGLGAGIVIANCPVYMSEIAPPHIRGLMVGNHAISIVYGYLLSALMALAFHFVDAPYQWRLQFVLLTFFGLVLLASVFLLPESPRWLCEQGRYDESWEVLQKLHQQSDISDTTFATTEMSQIKAQIEAERSMPRGYMHIARTPQLRHRAVCSILVWIMGQSTGILVIANLTAVHFGQLGFSVTLQLGLSVVWAVCALLGCLVNAALMDGVGRVKLLGYGGYLCSAVMICEAVLQKFYLGSDHVVGQNAAVALYFIFVFVYGTTVDCAAYVYVSEIWPTNLRSQRTTIGLVSFFVCAMAYTSPAPVAFDQIGWKYYWVMISICIISSAAIQLIAPETARLTLEEIDNRFGIPASRSATELVAPEPGVNSDKPEVVECETAASDIK</sequence>